<organism evidence="2 3">
    <name type="scientific">Dokdonia ponticola</name>
    <dbReference type="NCBI Taxonomy" id="2041041"/>
    <lineage>
        <taxon>Bacteria</taxon>
        <taxon>Pseudomonadati</taxon>
        <taxon>Bacteroidota</taxon>
        <taxon>Flavobacteriia</taxon>
        <taxon>Flavobacteriales</taxon>
        <taxon>Flavobacteriaceae</taxon>
        <taxon>Dokdonia</taxon>
    </lineage>
</organism>
<feature type="transmembrane region" description="Helical" evidence="1">
    <location>
        <begin position="286"/>
        <end position="308"/>
    </location>
</feature>
<protein>
    <recommendedName>
        <fullName evidence="4">Flippase-like domain-containing protein</fullName>
    </recommendedName>
</protein>
<accession>A0ABV9I4I1</accession>
<keyword evidence="1" id="KW-0472">Membrane</keyword>
<evidence type="ECO:0008006" key="4">
    <source>
        <dbReference type="Google" id="ProtNLM"/>
    </source>
</evidence>
<comment type="caution">
    <text evidence="2">The sequence shown here is derived from an EMBL/GenBank/DDBJ whole genome shotgun (WGS) entry which is preliminary data.</text>
</comment>
<evidence type="ECO:0000313" key="3">
    <source>
        <dbReference type="Proteomes" id="UP001596043"/>
    </source>
</evidence>
<feature type="transmembrane region" description="Helical" evidence="1">
    <location>
        <begin position="227"/>
        <end position="252"/>
    </location>
</feature>
<sequence length="322" mass="36520">MQGVSHKATQFLGYSIKILILAMTVFLVGKRLAQDTAPILEHTKDNFISIFTYSNIAILLLLSLFNWVFEILKWQALASHCGHISTQESTKHVLKAHITSLITPAKLGEYGAKALFFPIEQRKHILFLTVLGNGYQMLATTIFGVIGIGVCVFQLFPSLKWHYIIALLLGALTVFMIPQLLAKIRWSVKGYSWKRIRNFIKTIALHTKQKAGFFSFVRYVLFAHQFYFLLVLFGVDITYLLAMGLITTMYLVSSLLPMLQVFDVIVKTGVAVMVFSWIAVPEITIITISFLMWFFNVVLPILPGSYFMMTDTSLTRQKTSVL</sequence>
<evidence type="ECO:0000313" key="2">
    <source>
        <dbReference type="EMBL" id="MFC4636636.1"/>
    </source>
</evidence>
<proteinExistence type="predicted"/>
<feature type="transmembrane region" description="Helical" evidence="1">
    <location>
        <begin position="125"/>
        <end position="155"/>
    </location>
</feature>
<keyword evidence="3" id="KW-1185">Reference proteome</keyword>
<feature type="transmembrane region" description="Helical" evidence="1">
    <location>
        <begin position="161"/>
        <end position="182"/>
    </location>
</feature>
<reference evidence="3" key="1">
    <citation type="journal article" date="2019" name="Int. J. Syst. Evol. Microbiol.">
        <title>The Global Catalogue of Microorganisms (GCM) 10K type strain sequencing project: providing services to taxonomists for standard genome sequencing and annotation.</title>
        <authorList>
            <consortium name="The Broad Institute Genomics Platform"/>
            <consortium name="The Broad Institute Genome Sequencing Center for Infectious Disease"/>
            <person name="Wu L."/>
            <person name="Ma J."/>
        </authorList>
    </citation>
    <scope>NUCLEOTIDE SEQUENCE [LARGE SCALE GENOMIC DNA]</scope>
    <source>
        <strain evidence="3">YJ-61-S</strain>
    </source>
</reference>
<keyword evidence="1" id="KW-0812">Transmembrane</keyword>
<name>A0ABV9I4I1_9FLAO</name>
<keyword evidence="1" id="KW-1133">Transmembrane helix</keyword>
<gene>
    <name evidence="2" type="ORF">ACFO3O_22215</name>
</gene>
<dbReference type="RefSeq" id="WP_379983017.1">
    <property type="nucleotide sequence ID" value="NZ_JBHSFV010000026.1"/>
</dbReference>
<dbReference type="Proteomes" id="UP001596043">
    <property type="component" value="Unassembled WGS sequence"/>
</dbReference>
<evidence type="ECO:0000256" key="1">
    <source>
        <dbReference type="SAM" id="Phobius"/>
    </source>
</evidence>
<dbReference type="EMBL" id="JBHSFV010000026">
    <property type="protein sequence ID" value="MFC4636636.1"/>
    <property type="molecule type" value="Genomic_DNA"/>
</dbReference>
<feature type="transmembrane region" description="Helical" evidence="1">
    <location>
        <begin position="12"/>
        <end position="28"/>
    </location>
</feature>
<feature type="transmembrane region" description="Helical" evidence="1">
    <location>
        <begin position="48"/>
        <end position="69"/>
    </location>
</feature>